<evidence type="ECO:0000313" key="4">
    <source>
        <dbReference type="Proteomes" id="UP000256845"/>
    </source>
</evidence>
<dbReference type="PANTHER" id="PTHR14939:SF5">
    <property type="entry name" value="F-BOX ONLY PROTEIN 22"/>
    <property type="match status" value="1"/>
</dbReference>
<dbReference type="Pfam" id="PF08495">
    <property type="entry name" value="FIST"/>
    <property type="match status" value="1"/>
</dbReference>
<dbReference type="AlphaFoldDB" id="A0A3D9HGF3"/>
<dbReference type="SMART" id="SM00897">
    <property type="entry name" value="FIST"/>
    <property type="match status" value="1"/>
</dbReference>
<gene>
    <name evidence="3" type="ORF">DFP90_10894</name>
</gene>
<dbReference type="Pfam" id="PF10442">
    <property type="entry name" value="FIST_C"/>
    <property type="match status" value="1"/>
</dbReference>
<dbReference type="OrthoDB" id="9770435at2"/>
<evidence type="ECO:0000313" key="3">
    <source>
        <dbReference type="EMBL" id="RED48076.1"/>
    </source>
</evidence>
<dbReference type="InterPro" id="IPR019494">
    <property type="entry name" value="FIST_C"/>
</dbReference>
<dbReference type="Proteomes" id="UP000256845">
    <property type="component" value="Unassembled WGS sequence"/>
</dbReference>
<dbReference type="SMART" id="SM01204">
    <property type="entry name" value="FIST_C"/>
    <property type="match status" value="1"/>
</dbReference>
<dbReference type="InterPro" id="IPR013702">
    <property type="entry name" value="FIST_domain_N"/>
</dbReference>
<accession>A0A3D9HGF3</accession>
<evidence type="ECO:0000259" key="1">
    <source>
        <dbReference type="SMART" id="SM00897"/>
    </source>
</evidence>
<sequence>MGEQTPPFLSAAAKATEWQQAAAEILQNLGTPTAAHRLGILYVSSDFAPYLPEIEIFMRQTTGIPHWVGTIGQGVIGTEGEYLGCPSISVMALPVPEGAFHLLNGIHEDTDPTVGNALPWLKNVDVPLILTHGDPSNQVLQGLLEDLALETGGFLVGGLSAAMGPGTQLAGQPDGQGLSGVMLSNRVVPAITSQTQGCSPIGGMHQVTDATDNVVISLDGRPALEVFKEDIGEILARDLRRVEGYIYAALPLLDGDQADYMVRNLVGIDTGNAVFAIDSVIQPGEMLMFCRRDHDSAVQDMQRMLDDLDRRRDGQTIRGGIYVNCAGRGPNQFGPKAVELEMIRETLGDFPLTGFFANGEISRDKLYGYTGILTLFL</sequence>
<name>A0A3D9HGF3_9PROT</name>
<comment type="caution">
    <text evidence="3">The sequence shown here is derived from an EMBL/GenBank/DDBJ whole genome shotgun (WGS) entry which is preliminary data.</text>
</comment>
<evidence type="ECO:0000259" key="2">
    <source>
        <dbReference type="SMART" id="SM01204"/>
    </source>
</evidence>
<reference evidence="3 4" key="1">
    <citation type="submission" date="2018-07" db="EMBL/GenBank/DDBJ databases">
        <title>Genomic Encyclopedia of Type Strains, Phase III (KMG-III): the genomes of soil and plant-associated and newly described type strains.</title>
        <authorList>
            <person name="Whitman W."/>
        </authorList>
    </citation>
    <scope>NUCLEOTIDE SEQUENCE [LARGE SCALE GENOMIC DNA]</scope>
    <source>
        <strain evidence="3 4">CECT 8488</strain>
    </source>
</reference>
<dbReference type="EMBL" id="QRDW01000008">
    <property type="protein sequence ID" value="RED48076.1"/>
    <property type="molecule type" value="Genomic_DNA"/>
</dbReference>
<organism evidence="3 4">
    <name type="scientific">Aestuariispira insulae</name>
    <dbReference type="NCBI Taxonomy" id="1461337"/>
    <lineage>
        <taxon>Bacteria</taxon>
        <taxon>Pseudomonadati</taxon>
        <taxon>Pseudomonadota</taxon>
        <taxon>Alphaproteobacteria</taxon>
        <taxon>Rhodospirillales</taxon>
        <taxon>Kiloniellaceae</taxon>
        <taxon>Aestuariispira</taxon>
    </lineage>
</organism>
<feature type="domain" description="FIST" evidence="1">
    <location>
        <begin position="36"/>
        <end position="222"/>
    </location>
</feature>
<keyword evidence="4" id="KW-1185">Reference proteome</keyword>
<proteinExistence type="predicted"/>
<protein>
    <submittedName>
        <fullName evidence="3">Small ligand-binding sensory domain FIST</fullName>
    </submittedName>
</protein>
<dbReference type="RefSeq" id="WP_115937702.1">
    <property type="nucleotide sequence ID" value="NZ_QRDW01000008.1"/>
</dbReference>
<feature type="domain" description="FIST C-domain" evidence="2">
    <location>
        <begin position="223"/>
        <end position="364"/>
    </location>
</feature>
<dbReference type="PANTHER" id="PTHR14939">
    <property type="entry name" value="F-BOX ONLY PROTEIN 22"/>
    <property type="match status" value="1"/>
</dbReference>